<sequence length="306" mass="34038">MATPWPQMAAWPNDPCEHAAYLSDYLRKALVCIDSAEDQLVPKSLVKTMIAAMSVFTTKFQNTPDLSAVTTIQSDLKTTAETVQSTAIKVQQNTITHQQVAALSQETNQAVKEAAETRRITTELLQETNDIAKAINDTAKATNDIVKVAQSTPPSKASYASVLTSNAAPLSKPITLSTQTSSFVQAQREIIVKITDPATIESLRAKSPRNLQNHIDRAIEQSRNEHIERRGIPKMKSSPMIMMGVDVHWAGEWEAMGNFKKNTKICYENLENRSSSIKDVKTMKGGKRRKKLLLNKNGHDNCYFEY</sequence>
<reference evidence="1" key="1">
    <citation type="submission" date="2022-11" db="EMBL/GenBank/DDBJ databases">
        <title>Genome Resource of Sclerotinia nivalis Strain SnTB1, a Plant Pathogen Isolated from American Ginseng.</title>
        <authorList>
            <person name="Fan S."/>
        </authorList>
    </citation>
    <scope>NUCLEOTIDE SEQUENCE</scope>
    <source>
        <strain evidence="1">SnTB1</strain>
    </source>
</reference>
<dbReference type="Proteomes" id="UP001152300">
    <property type="component" value="Unassembled WGS sequence"/>
</dbReference>
<evidence type="ECO:0000313" key="2">
    <source>
        <dbReference type="Proteomes" id="UP001152300"/>
    </source>
</evidence>
<dbReference type="OrthoDB" id="3528085at2759"/>
<gene>
    <name evidence="1" type="ORF">OCU04_009048</name>
</gene>
<protein>
    <submittedName>
        <fullName evidence="1">Uncharacterized protein</fullName>
    </submittedName>
</protein>
<accession>A0A9X0DHC2</accession>
<comment type="caution">
    <text evidence="1">The sequence shown here is derived from an EMBL/GenBank/DDBJ whole genome shotgun (WGS) entry which is preliminary data.</text>
</comment>
<proteinExistence type="predicted"/>
<evidence type="ECO:0000313" key="1">
    <source>
        <dbReference type="EMBL" id="KAJ8062520.1"/>
    </source>
</evidence>
<dbReference type="AlphaFoldDB" id="A0A9X0DHC2"/>
<name>A0A9X0DHC2_9HELO</name>
<dbReference type="EMBL" id="JAPEIS010000010">
    <property type="protein sequence ID" value="KAJ8062520.1"/>
    <property type="molecule type" value="Genomic_DNA"/>
</dbReference>
<organism evidence="1 2">
    <name type="scientific">Sclerotinia nivalis</name>
    <dbReference type="NCBI Taxonomy" id="352851"/>
    <lineage>
        <taxon>Eukaryota</taxon>
        <taxon>Fungi</taxon>
        <taxon>Dikarya</taxon>
        <taxon>Ascomycota</taxon>
        <taxon>Pezizomycotina</taxon>
        <taxon>Leotiomycetes</taxon>
        <taxon>Helotiales</taxon>
        <taxon>Sclerotiniaceae</taxon>
        <taxon>Sclerotinia</taxon>
    </lineage>
</organism>
<keyword evidence="2" id="KW-1185">Reference proteome</keyword>